<gene>
    <name evidence="1" type="ORF">F5876DRAFT_67758</name>
</gene>
<sequence>MSLAVVLGLQILSLGACVHATAVFAHFMASTGFGVATFFLINSYSYGPSDWAADIAAAQAIGIDGFALNTAVDTYETTKYPDAFAAAEAANFQMFISFDMTYDWAEADMVSLVQTYASSSSYYKWNGNPLVSTFDGDAQDNDFWAGFKADLGNAGITISLAPAFIDYRDPSEATTVFSTYPSIDGFFNWWSWPADVAADLTTATDLAYQAGISTAGRSGPYIMAVSPWQFKELGGTNDWVEQSDELWKYRWEQAISDVKPDIVEIVTWNDYGESHYISDINPIVNLGDLAPLYVNGFDHGAWRTMAQYYISWYRNGVAPAITEDQVVYWYRAYPKAITCSEGDLPRNSAYPADAVFAFSMLTSPATITLTVGDSTASFDASAGVAIGSVPFSTQDAQTPVISIVRDGITVKSGAGAKAISTSSCPYYNFNPLVGIVQ</sequence>
<keyword evidence="1" id="KW-0378">Hydrolase</keyword>
<organism evidence="1 2">
    <name type="scientific">Lentinula aff. lateritia</name>
    <dbReference type="NCBI Taxonomy" id="2804960"/>
    <lineage>
        <taxon>Eukaryota</taxon>
        <taxon>Fungi</taxon>
        <taxon>Dikarya</taxon>
        <taxon>Basidiomycota</taxon>
        <taxon>Agaricomycotina</taxon>
        <taxon>Agaricomycetes</taxon>
        <taxon>Agaricomycetidae</taxon>
        <taxon>Agaricales</taxon>
        <taxon>Marasmiineae</taxon>
        <taxon>Omphalotaceae</taxon>
        <taxon>Lentinula</taxon>
    </lineage>
</organism>
<dbReference type="EMBL" id="MU795267">
    <property type="protein sequence ID" value="KAJ3807879.1"/>
    <property type="molecule type" value="Genomic_DNA"/>
</dbReference>
<protein>
    <submittedName>
        <fullName evidence="1">Glycoside hydrolase family 71 protein</fullName>
    </submittedName>
</protein>
<accession>A0ACC1TSY1</accession>
<name>A0ACC1TSY1_9AGAR</name>
<dbReference type="Proteomes" id="UP001163835">
    <property type="component" value="Unassembled WGS sequence"/>
</dbReference>
<evidence type="ECO:0000313" key="1">
    <source>
        <dbReference type="EMBL" id="KAJ3807879.1"/>
    </source>
</evidence>
<reference evidence="1" key="1">
    <citation type="submission" date="2022-09" db="EMBL/GenBank/DDBJ databases">
        <title>A Global Phylogenomic Analysis of the Shiitake Genus Lentinula.</title>
        <authorList>
            <consortium name="DOE Joint Genome Institute"/>
            <person name="Sierra-Patev S."/>
            <person name="Min B."/>
            <person name="Naranjo-Ortiz M."/>
            <person name="Looney B."/>
            <person name="Konkel Z."/>
            <person name="Slot J.C."/>
            <person name="Sakamoto Y."/>
            <person name="Steenwyk J.L."/>
            <person name="Rokas A."/>
            <person name="Carro J."/>
            <person name="Camarero S."/>
            <person name="Ferreira P."/>
            <person name="Molpeceres G."/>
            <person name="Ruiz-Duenas F.J."/>
            <person name="Serrano A."/>
            <person name="Henrissat B."/>
            <person name="Drula E."/>
            <person name="Hughes K.W."/>
            <person name="Mata J.L."/>
            <person name="Ishikawa N.K."/>
            <person name="Vargas-Isla R."/>
            <person name="Ushijima S."/>
            <person name="Smith C.A."/>
            <person name="Ahrendt S."/>
            <person name="Andreopoulos W."/>
            <person name="He G."/>
            <person name="Labutti K."/>
            <person name="Lipzen A."/>
            <person name="Ng V."/>
            <person name="Riley R."/>
            <person name="Sandor L."/>
            <person name="Barry K."/>
            <person name="Martinez A.T."/>
            <person name="Xiao Y."/>
            <person name="Gibbons J.G."/>
            <person name="Terashima K."/>
            <person name="Grigoriev I.V."/>
            <person name="Hibbett D.S."/>
        </authorList>
    </citation>
    <scope>NUCLEOTIDE SEQUENCE</scope>
    <source>
        <strain evidence="1">TMI1499</strain>
    </source>
</reference>
<evidence type="ECO:0000313" key="2">
    <source>
        <dbReference type="Proteomes" id="UP001163835"/>
    </source>
</evidence>
<keyword evidence="2" id="KW-1185">Reference proteome</keyword>
<proteinExistence type="predicted"/>
<comment type="caution">
    <text evidence="1">The sequence shown here is derived from an EMBL/GenBank/DDBJ whole genome shotgun (WGS) entry which is preliminary data.</text>
</comment>